<dbReference type="PROSITE" id="PS51787">
    <property type="entry name" value="LON_N"/>
    <property type="match status" value="1"/>
</dbReference>
<evidence type="ECO:0000313" key="3">
    <source>
        <dbReference type="Proteomes" id="UP001597419"/>
    </source>
</evidence>
<sequence length="238" mass="26543">MAEPEQETSETTILPLFPLQTVLLPGTHLPLHIFEPRYRQLTADLVSGTVPGREFGVVALRTPVIREVRGLDHLHDVGCSTVLREAKRLPDGRFDVVTTGRRRFRLREVDCVSAPYLIGSVDWLPDDPVPPAAADTTARLAEVARAAHERYCESAWRSDDWQRPDPGTDVADLAYQLAADCLLPVTDRQRLLEETHPLRRLRIVCRLLIREAGFLDALGAVPLPPGELTDLSRPANLN</sequence>
<dbReference type="RefSeq" id="WP_345403420.1">
    <property type="nucleotide sequence ID" value="NZ_BAABHG010000015.1"/>
</dbReference>
<dbReference type="Pfam" id="PF02190">
    <property type="entry name" value="LON_substr_bdg"/>
    <property type="match status" value="1"/>
</dbReference>
<name>A0ABW5GNW7_9PSEU</name>
<dbReference type="Gene3D" id="1.20.58.1480">
    <property type="match status" value="1"/>
</dbReference>
<dbReference type="PANTHER" id="PTHR46732:SF8">
    <property type="entry name" value="ATP-DEPENDENT PROTEASE LA (LON) DOMAIN PROTEIN"/>
    <property type="match status" value="1"/>
</dbReference>
<dbReference type="SMART" id="SM00464">
    <property type="entry name" value="LON"/>
    <property type="match status" value="1"/>
</dbReference>
<gene>
    <name evidence="2" type="ORF">ACFSYJ_28110</name>
</gene>
<dbReference type="InterPro" id="IPR046336">
    <property type="entry name" value="Lon_prtase_N_sf"/>
</dbReference>
<dbReference type="InterPro" id="IPR015947">
    <property type="entry name" value="PUA-like_sf"/>
</dbReference>
<keyword evidence="3" id="KW-1185">Reference proteome</keyword>
<feature type="domain" description="Lon N-terminal" evidence="1">
    <location>
        <begin position="11"/>
        <end position="212"/>
    </location>
</feature>
<comment type="caution">
    <text evidence="2">The sequence shown here is derived from an EMBL/GenBank/DDBJ whole genome shotgun (WGS) entry which is preliminary data.</text>
</comment>
<dbReference type="Gene3D" id="2.30.130.40">
    <property type="entry name" value="LON domain-like"/>
    <property type="match status" value="1"/>
</dbReference>
<accession>A0ABW5GNW7</accession>
<evidence type="ECO:0000313" key="2">
    <source>
        <dbReference type="EMBL" id="MFD2462504.1"/>
    </source>
</evidence>
<dbReference type="Proteomes" id="UP001597419">
    <property type="component" value="Unassembled WGS sequence"/>
</dbReference>
<proteinExistence type="predicted"/>
<organism evidence="2 3">
    <name type="scientific">Amycolatopsis samaneae</name>
    <dbReference type="NCBI Taxonomy" id="664691"/>
    <lineage>
        <taxon>Bacteria</taxon>
        <taxon>Bacillati</taxon>
        <taxon>Actinomycetota</taxon>
        <taxon>Actinomycetes</taxon>
        <taxon>Pseudonocardiales</taxon>
        <taxon>Pseudonocardiaceae</taxon>
        <taxon>Amycolatopsis</taxon>
    </lineage>
</organism>
<dbReference type="InterPro" id="IPR003111">
    <property type="entry name" value="Lon_prtase_N"/>
</dbReference>
<dbReference type="SUPFAM" id="SSF88697">
    <property type="entry name" value="PUA domain-like"/>
    <property type="match status" value="1"/>
</dbReference>
<evidence type="ECO:0000259" key="1">
    <source>
        <dbReference type="PROSITE" id="PS51787"/>
    </source>
</evidence>
<dbReference type="EMBL" id="JBHUKU010000017">
    <property type="protein sequence ID" value="MFD2462504.1"/>
    <property type="molecule type" value="Genomic_DNA"/>
</dbReference>
<reference evidence="3" key="1">
    <citation type="journal article" date="2019" name="Int. J. Syst. Evol. Microbiol.">
        <title>The Global Catalogue of Microorganisms (GCM) 10K type strain sequencing project: providing services to taxonomists for standard genome sequencing and annotation.</title>
        <authorList>
            <consortium name="The Broad Institute Genomics Platform"/>
            <consortium name="The Broad Institute Genome Sequencing Center for Infectious Disease"/>
            <person name="Wu L."/>
            <person name="Ma J."/>
        </authorList>
    </citation>
    <scope>NUCLEOTIDE SEQUENCE [LARGE SCALE GENOMIC DNA]</scope>
    <source>
        <strain evidence="3">CGMCC 4.7643</strain>
    </source>
</reference>
<dbReference type="PANTHER" id="PTHR46732">
    <property type="entry name" value="ATP-DEPENDENT PROTEASE LA (LON) DOMAIN PROTEIN"/>
    <property type="match status" value="1"/>
</dbReference>
<protein>
    <submittedName>
        <fullName evidence="2">LON peptidase substrate-binding domain-containing protein</fullName>
    </submittedName>
</protein>